<keyword evidence="4" id="KW-0238">DNA-binding</keyword>
<keyword evidence="3" id="KW-0731">Sigma factor</keyword>
<dbReference type="AlphaFoldDB" id="A0A2S4N7A6"/>
<evidence type="ECO:0000256" key="1">
    <source>
        <dbReference type="ARBA" id="ARBA00010641"/>
    </source>
</evidence>
<evidence type="ECO:0000259" key="6">
    <source>
        <dbReference type="Pfam" id="PF04542"/>
    </source>
</evidence>
<dbReference type="PANTHER" id="PTHR43133">
    <property type="entry name" value="RNA POLYMERASE ECF-TYPE SIGMA FACTO"/>
    <property type="match status" value="1"/>
</dbReference>
<evidence type="ECO:0000256" key="5">
    <source>
        <dbReference type="ARBA" id="ARBA00023163"/>
    </source>
</evidence>
<sequence>MKELEQIALLISGDQKAYIWLVDTYGVKVKNMCYHYLQHEDDVQDAMQEVFIAIYTNIHKFDKKSSLSTWIYRITVNKCLEYIRYHTRKKRNGATISISTTNYEWKENQIKSSFTANENIENQEQKVILFKAIHQLPEQQKTAFLLHKIEQQSYVEVAQIMQTTLSSVEALLFRAKQNLKKILADYYKDYNS</sequence>
<dbReference type="Pfam" id="PF04542">
    <property type="entry name" value="Sigma70_r2"/>
    <property type="match status" value="1"/>
</dbReference>
<name>A0A2S4N7A6_9FLAO</name>
<comment type="caution">
    <text evidence="8">The sequence shown here is derived from an EMBL/GenBank/DDBJ whole genome shotgun (WGS) entry which is preliminary data.</text>
</comment>
<feature type="domain" description="RNA polymerase sigma factor 70 region 4 type 2" evidence="7">
    <location>
        <begin position="129"/>
        <end position="179"/>
    </location>
</feature>
<comment type="similarity">
    <text evidence="1">Belongs to the sigma-70 factor family. ECF subfamily.</text>
</comment>
<dbReference type="GO" id="GO:0003677">
    <property type="term" value="F:DNA binding"/>
    <property type="evidence" value="ECO:0007669"/>
    <property type="project" value="UniProtKB-KW"/>
</dbReference>
<dbReference type="InterPro" id="IPR014284">
    <property type="entry name" value="RNA_pol_sigma-70_dom"/>
</dbReference>
<dbReference type="GO" id="GO:0016987">
    <property type="term" value="F:sigma factor activity"/>
    <property type="evidence" value="ECO:0007669"/>
    <property type="project" value="UniProtKB-KW"/>
</dbReference>
<keyword evidence="9" id="KW-1185">Reference proteome</keyword>
<accession>A0A2S4N7A6</accession>
<dbReference type="SUPFAM" id="SSF88659">
    <property type="entry name" value="Sigma3 and sigma4 domains of RNA polymerase sigma factors"/>
    <property type="match status" value="1"/>
</dbReference>
<gene>
    <name evidence="8" type="ORF">Q361_10962</name>
</gene>
<evidence type="ECO:0000256" key="4">
    <source>
        <dbReference type="ARBA" id="ARBA00023125"/>
    </source>
</evidence>
<dbReference type="EMBL" id="PQNY01000009">
    <property type="protein sequence ID" value="POS01602.1"/>
    <property type="molecule type" value="Genomic_DNA"/>
</dbReference>
<dbReference type="GO" id="GO:0006352">
    <property type="term" value="P:DNA-templated transcription initiation"/>
    <property type="evidence" value="ECO:0007669"/>
    <property type="project" value="InterPro"/>
</dbReference>
<evidence type="ECO:0000256" key="3">
    <source>
        <dbReference type="ARBA" id="ARBA00023082"/>
    </source>
</evidence>
<evidence type="ECO:0000259" key="7">
    <source>
        <dbReference type="Pfam" id="PF08281"/>
    </source>
</evidence>
<keyword evidence="5" id="KW-0804">Transcription</keyword>
<dbReference type="InterPro" id="IPR036388">
    <property type="entry name" value="WH-like_DNA-bd_sf"/>
</dbReference>
<dbReference type="Proteomes" id="UP000237056">
    <property type="component" value="Unassembled WGS sequence"/>
</dbReference>
<evidence type="ECO:0000256" key="2">
    <source>
        <dbReference type="ARBA" id="ARBA00023015"/>
    </source>
</evidence>
<dbReference type="InterPro" id="IPR013324">
    <property type="entry name" value="RNA_pol_sigma_r3/r4-like"/>
</dbReference>
<protein>
    <submittedName>
        <fullName evidence="8">RNA polymerase sigma-70 factor (ECF subfamily)</fullName>
    </submittedName>
</protein>
<keyword evidence="2" id="KW-0805">Transcription regulation</keyword>
<dbReference type="RefSeq" id="WP_103726197.1">
    <property type="nucleotide sequence ID" value="NZ_PQNY01000009.1"/>
</dbReference>
<dbReference type="CDD" id="cd06171">
    <property type="entry name" value="Sigma70_r4"/>
    <property type="match status" value="1"/>
</dbReference>
<dbReference type="NCBIfam" id="TIGR02937">
    <property type="entry name" value="sigma70-ECF"/>
    <property type="match status" value="1"/>
</dbReference>
<organism evidence="8 9">
    <name type="scientific">Flavobacterium croceum DSM 17960</name>
    <dbReference type="NCBI Taxonomy" id="1121886"/>
    <lineage>
        <taxon>Bacteria</taxon>
        <taxon>Pseudomonadati</taxon>
        <taxon>Bacteroidota</taxon>
        <taxon>Flavobacteriia</taxon>
        <taxon>Flavobacteriales</taxon>
        <taxon>Flavobacteriaceae</taxon>
        <taxon>Flavobacterium</taxon>
    </lineage>
</organism>
<dbReference type="InterPro" id="IPR007627">
    <property type="entry name" value="RNA_pol_sigma70_r2"/>
</dbReference>
<dbReference type="Pfam" id="PF08281">
    <property type="entry name" value="Sigma70_r4_2"/>
    <property type="match status" value="1"/>
</dbReference>
<dbReference type="InterPro" id="IPR013249">
    <property type="entry name" value="RNA_pol_sigma70_r4_t2"/>
</dbReference>
<evidence type="ECO:0000313" key="9">
    <source>
        <dbReference type="Proteomes" id="UP000237056"/>
    </source>
</evidence>
<dbReference type="InterPro" id="IPR039425">
    <property type="entry name" value="RNA_pol_sigma-70-like"/>
</dbReference>
<dbReference type="InterPro" id="IPR013325">
    <property type="entry name" value="RNA_pol_sigma_r2"/>
</dbReference>
<dbReference type="SUPFAM" id="SSF88946">
    <property type="entry name" value="Sigma2 domain of RNA polymerase sigma factors"/>
    <property type="match status" value="1"/>
</dbReference>
<feature type="domain" description="RNA polymerase sigma-70 region 2" evidence="6">
    <location>
        <begin position="21"/>
        <end position="88"/>
    </location>
</feature>
<reference evidence="8 9" key="1">
    <citation type="submission" date="2018-01" db="EMBL/GenBank/DDBJ databases">
        <title>Genomic Encyclopedia of Type Strains, Phase I: the one thousand microbial genomes (KMG-I) project.</title>
        <authorList>
            <person name="Goeker M."/>
        </authorList>
    </citation>
    <scope>NUCLEOTIDE SEQUENCE [LARGE SCALE GENOMIC DNA]</scope>
    <source>
        <strain evidence="8 9">DSM 17960</strain>
    </source>
</reference>
<dbReference type="Gene3D" id="1.10.10.10">
    <property type="entry name" value="Winged helix-like DNA-binding domain superfamily/Winged helix DNA-binding domain"/>
    <property type="match status" value="1"/>
</dbReference>
<proteinExistence type="inferred from homology"/>
<dbReference type="OrthoDB" id="1027298at2"/>
<evidence type="ECO:0000313" key="8">
    <source>
        <dbReference type="EMBL" id="POS01602.1"/>
    </source>
</evidence>
<dbReference type="PANTHER" id="PTHR43133:SF8">
    <property type="entry name" value="RNA POLYMERASE SIGMA FACTOR HI_1459-RELATED"/>
    <property type="match status" value="1"/>
</dbReference>
<dbReference type="Gene3D" id="1.10.1740.10">
    <property type="match status" value="1"/>
</dbReference>